<feature type="domain" description="Aldehyde oxidase/xanthine dehydrogenase a/b hammerhead" evidence="1">
    <location>
        <begin position="26"/>
        <end position="101"/>
    </location>
</feature>
<dbReference type="SMART" id="SM01008">
    <property type="entry name" value="Ald_Xan_dh_C"/>
    <property type="match status" value="1"/>
</dbReference>
<keyword evidence="2" id="KW-0560">Oxidoreductase</keyword>
<dbReference type="PANTHER" id="PTHR11908">
    <property type="entry name" value="XANTHINE DEHYDROGENASE"/>
    <property type="match status" value="1"/>
</dbReference>
<dbReference type="EMBL" id="QFGA01000002">
    <property type="protein sequence ID" value="TEB05566.1"/>
    <property type="molecule type" value="Genomic_DNA"/>
</dbReference>
<dbReference type="GO" id="GO:0050138">
    <property type="term" value="F:nicotinate dehydrogenase activity"/>
    <property type="evidence" value="ECO:0007669"/>
    <property type="project" value="UniProtKB-EC"/>
</dbReference>
<dbReference type="Gene3D" id="3.90.1170.50">
    <property type="entry name" value="Aldehyde oxidase/xanthine dehydrogenase, a/b hammerhead"/>
    <property type="match status" value="1"/>
</dbReference>
<keyword evidence="3" id="KW-1185">Reference proteome</keyword>
<dbReference type="InterPro" id="IPR000674">
    <property type="entry name" value="Ald_Oxase/Xan_DH_a/b"/>
</dbReference>
<reference evidence="2 3" key="1">
    <citation type="journal article" date="2018" name="Environ. Microbiol.">
        <title>Novel energy conservation strategies and behaviour of Pelotomaculum schinkii driving syntrophic propionate catabolism.</title>
        <authorList>
            <person name="Hidalgo-Ahumada C.A.P."/>
            <person name="Nobu M.K."/>
            <person name="Narihiro T."/>
            <person name="Tamaki H."/>
            <person name="Liu W.T."/>
            <person name="Kamagata Y."/>
            <person name="Stams A.J.M."/>
            <person name="Imachi H."/>
            <person name="Sousa D.Z."/>
        </authorList>
    </citation>
    <scope>NUCLEOTIDE SEQUENCE [LARGE SCALE GENOMIC DNA]</scope>
    <source>
        <strain evidence="2 3">HH</strain>
    </source>
</reference>
<dbReference type="SUPFAM" id="SSF54665">
    <property type="entry name" value="CO dehydrogenase molybdoprotein N-domain-like"/>
    <property type="match status" value="1"/>
</dbReference>
<name>A0A4Y7R9W7_9FIRM</name>
<organism evidence="2 3">
    <name type="scientific">Pelotomaculum schinkii</name>
    <dbReference type="NCBI Taxonomy" id="78350"/>
    <lineage>
        <taxon>Bacteria</taxon>
        <taxon>Bacillati</taxon>
        <taxon>Bacillota</taxon>
        <taxon>Clostridia</taxon>
        <taxon>Eubacteriales</taxon>
        <taxon>Desulfotomaculaceae</taxon>
        <taxon>Pelotomaculum</taxon>
    </lineage>
</organism>
<dbReference type="Proteomes" id="UP000298324">
    <property type="component" value="Unassembled WGS sequence"/>
</dbReference>
<accession>A0A4Y7R9W7</accession>
<dbReference type="InterPro" id="IPR016208">
    <property type="entry name" value="Ald_Oxase/xanthine_DH-like"/>
</dbReference>
<protein>
    <submittedName>
        <fullName evidence="2">Nicotinate dehydrogenase large molybdopterin subunit</fullName>
        <ecNumber evidence="2">1.17.1.5</ecNumber>
    </submittedName>
</protein>
<evidence type="ECO:0000313" key="2">
    <source>
        <dbReference type="EMBL" id="TEB05566.1"/>
    </source>
</evidence>
<proteinExistence type="predicted"/>
<gene>
    <name evidence="2" type="primary">ndhL_1</name>
    <name evidence="2" type="ORF">Psch_02607</name>
</gene>
<dbReference type="PANTHER" id="PTHR11908:SF157">
    <property type="entry name" value="XANTHINE DEHYDROGENASE SUBUNIT D-RELATED"/>
    <property type="match status" value="1"/>
</dbReference>
<dbReference type="GO" id="GO:0005506">
    <property type="term" value="F:iron ion binding"/>
    <property type="evidence" value="ECO:0007669"/>
    <property type="project" value="InterPro"/>
</dbReference>
<dbReference type="AlphaFoldDB" id="A0A4Y7R9W7"/>
<sequence length="147" mass="15585">MAKSISTAHAGIGTSLPRIDAREKVLGTGQYVDDMHFKDMLYGAMLRTKYPRALVKSIDVSAARAYPGVEAVLTAADVPGERYGGGIFKDWPVLVAAGEETRCSGAGGGPLQENRPRSAGIDQICLITYTFLLSSSHAASIAAGRWL</sequence>
<dbReference type="EC" id="1.17.1.5" evidence="2"/>
<comment type="caution">
    <text evidence="2">The sequence shown here is derived from an EMBL/GenBank/DDBJ whole genome shotgun (WGS) entry which is preliminary data.</text>
</comment>
<evidence type="ECO:0000313" key="3">
    <source>
        <dbReference type="Proteomes" id="UP000298324"/>
    </source>
</evidence>
<dbReference type="Pfam" id="PF01315">
    <property type="entry name" value="Ald_Xan_dh_C"/>
    <property type="match status" value="1"/>
</dbReference>
<dbReference type="InterPro" id="IPR036856">
    <property type="entry name" value="Ald_Oxase/Xan_DH_a/b_sf"/>
</dbReference>
<evidence type="ECO:0000259" key="1">
    <source>
        <dbReference type="SMART" id="SM01008"/>
    </source>
</evidence>